<name>A0A2N9DWR9_9LACO</name>
<evidence type="ECO:0000313" key="3">
    <source>
        <dbReference type="EMBL" id="SPC39121.1"/>
    </source>
</evidence>
<dbReference type="InterPro" id="IPR001375">
    <property type="entry name" value="Peptidase_S9_cat"/>
</dbReference>
<proteinExistence type="predicted"/>
<evidence type="ECO:0000256" key="1">
    <source>
        <dbReference type="ARBA" id="ARBA00022801"/>
    </source>
</evidence>
<organism evidence="3 4">
    <name type="scientific">Latilactobacillus fuchuensis</name>
    <dbReference type="NCBI Taxonomy" id="164393"/>
    <lineage>
        <taxon>Bacteria</taxon>
        <taxon>Bacillati</taxon>
        <taxon>Bacillota</taxon>
        <taxon>Bacilli</taxon>
        <taxon>Lactobacillales</taxon>
        <taxon>Lactobacillaceae</taxon>
        <taxon>Latilactobacillus</taxon>
    </lineage>
</organism>
<dbReference type="EMBL" id="OGVC01000025">
    <property type="protein sequence ID" value="SPC39121.1"/>
    <property type="molecule type" value="Genomic_DNA"/>
</dbReference>
<dbReference type="Gene3D" id="3.40.50.1820">
    <property type="entry name" value="alpha/beta hydrolase"/>
    <property type="match status" value="1"/>
</dbReference>
<dbReference type="Proteomes" id="UP000238739">
    <property type="component" value="Unassembled WGS sequence"/>
</dbReference>
<gene>
    <name evidence="3" type="ORF">LFUMFP_310158</name>
</gene>
<dbReference type="InterPro" id="IPR029058">
    <property type="entry name" value="AB_hydrolase_fold"/>
</dbReference>
<dbReference type="InterPro" id="IPR050261">
    <property type="entry name" value="FrsA_esterase"/>
</dbReference>
<accession>A0A2N9DWR9</accession>
<evidence type="ECO:0000313" key="4">
    <source>
        <dbReference type="Proteomes" id="UP000238739"/>
    </source>
</evidence>
<reference evidence="3" key="1">
    <citation type="submission" date="2018-01" db="EMBL/GenBank/DDBJ databases">
        <authorList>
            <person name="Chaillou S."/>
        </authorList>
    </citation>
    <scope>NUCLEOTIDE SEQUENCE [LARGE SCALE GENOMIC DNA]</scope>
    <source>
        <strain evidence="3">MFPC41A2801</strain>
    </source>
</reference>
<dbReference type="GO" id="GO:0008236">
    <property type="term" value="F:serine-type peptidase activity"/>
    <property type="evidence" value="ECO:0007669"/>
    <property type="project" value="InterPro"/>
</dbReference>
<dbReference type="PANTHER" id="PTHR22946:SF9">
    <property type="entry name" value="POLYKETIDE TRANSFERASE AF380"/>
    <property type="match status" value="1"/>
</dbReference>
<keyword evidence="4" id="KW-1185">Reference proteome</keyword>
<dbReference type="GO" id="GO:0052689">
    <property type="term" value="F:carboxylic ester hydrolase activity"/>
    <property type="evidence" value="ECO:0007669"/>
    <property type="project" value="UniProtKB-ARBA"/>
</dbReference>
<evidence type="ECO:0000259" key="2">
    <source>
        <dbReference type="Pfam" id="PF00326"/>
    </source>
</evidence>
<dbReference type="SUPFAM" id="SSF53474">
    <property type="entry name" value="alpha/beta-Hydrolases"/>
    <property type="match status" value="1"/>
</dbReference>
<dbReference type="PANTHER" id="PTHR22946">
    <property type="entry name" value="DIENELACTONE HYDROLASE DOMAIN-CONTAINING PROTEIN-RELATED"/>
    <property type="match status" value="1"/>
</dbReference>
<sequence>MVLILKRQIQTIPILEVVAEPLRHQALPLVVYYHGWRSTKELVLTQARKLADKGLRVILPDALNHGERLQPISPIPSWTFWQSIQTNLVEFSLIIDYFEQLALIEDHQIGVGGVSMGGMTTTALLTQHPEIKVAACIMGSPTLQAYAGLVRSVAGQQYRLPTDLDLLTSWLNHYDLAQQSAKIAGRPLLFWHGTADEKIPYTEVSQFYTRIQNEAYAQNVLFKTGKGQRHLVQPALMTQIADYFEQQFKAL</sequence>
<dbReference type="RefSeq" id="WP_106483373.1">
    <property type="nucleotide sequence ID" value="NZ_LT984417.1"/>
</dbReference>
<dbReference type="AlphaFoldDB" id="A0A2N9DWR9"/>
<comment type="caution">
    <text evidence="3">The sequence shown here is derived from an EMBL/GenBank/DDBJ whole genome shotgun (WGS) entry which is preliminary data.</text>
</comment>
<feature type="domain" description="Peptidase S9 prolyl oligopeptidase catalytic" evidence="2">
    <location>
        <begin position="92"/>
        <end position="248"/>
    </location>
</feature>
<dbReference type="GO" id="GO:0006508">
    <property type="term" value="P:proteolysis"/>
    <property type="evidence" value="ECO:0007669"/>
    <property type="project" value="InterPro"/>
</dbReference>
<keyword evidence="1" id="KW-0378">Hydrolase</keyword>
<dbReference type="Pfam" id="PF00326">
    <property type="entry name" value="Peptidase_S9"/>
    <property type="match status" value="1"/>
</dbReference>
<protein>
    <submittedName>
        <fullName evidence="3">Lipase/esterase</fullName>
    </submittedName>
</protein>